<protein>
    <submittedName>
        <fullName evidence="2">Uncharacterized protein</fullName>
    </submittedName>
</protein>
<dbReference type="EMBL" id="FNBW01000005">
    <property type="protein sequence ID" value="SDF61705.1"/>
    <property type="molecule type" value="Genomic_DNA"/>
</dbReference>
<feature type="transmembrane region" description="Helical" evidence="1">
    <location>
        <begin position="64"/>
        <end position="89"/>
    </location>
</feature>
<keyword evidence="1" id="KW-1133">Transmembrane helix</keyword>
<name>A0A8G2BIV9_9PROT</name>
<reference evidence="2 3" key="1">
    <citation type="submission" date="2016-10" db="EMBL/GenBank/DDBJ databases">
        <authorList>
            <person name="Varghese N."/>
            <person name="Submissions S."/>
        </authorList>
    </citation>
    <scope>NUCLEOTIDE SEQUENCE [LARGE SCALE GENOMIC DNA]</scope>
    <source>
        <strain evidence="2 3">DSM 18839</strain>
    </source>
</reference>
<proteinExistence type="predicted"/>
<comment type="caution">
    <text evidence="2">The sequence shown here is derived from an EMBL/GenBank/DDBJ whole genome shotgun (WGS) entry which is preliminary data.</text>
</comment>
<gene>
    <name evidence="2" type="ORF">SAMN05660686_01781</name>
</gene>
<dbReference type="AlphaFoldDB" id="A0A8G2BIV9"/>
<organism evidence="2 3">
    <name type="scientific">Thalassobaculum litoreum DSM 18839</name>
    <dbReference type="NCBI Taxonomy" id="1123362"/>
    <lineage>
        <taxon>Bacteria</taxon>
        <taxon>Pseudomonadati</taxon>
        <taxon>Pseudomonadota</taxon>
        <taxon>Alphaproteobacteria</taxon>
        <taxon>Rhodospirillales</taxon>
        <taxon>Thalassobaculaceae</taxon>
        <taxon>Thalassobaculum</taxon>
    </lineage>
</organism>
<keyword evidence="1" id="KW-0472">Membrane</keyword>
<sequence length="105" mass="10871">MTQSNAPQGGNRGGESQGVRVLATVGSGVTAFFGTGPLQGSTIAFVQAFARDHYGYGFDDIVNVAWWGVCAVGVYGAARMVSGVILRILEGRGLLSGFRIGGGFR</sequence>
<dbReference type="Proteomes" id="UP000198615">
    <property type="component" value="Unassembled WGS sequence"/>
</dbReference>
<accession>A0A8G2BIV9</accession>
<keyword evidence="3" id="KW-1185">Reference proteome</keyword>
<keyword evidence="1" id="KW-0812">Transmembrane</keyword>
<evidence type="ECO:0000313" key="3">
    <source>
        <dbReference type="Proteomes" id="UP000198615"/>
    </source>
</evidence>
<dbReference type="OrthoDB" id="7631068at2"/>
<dbReference type="RefSeq" id="WP_139189182.1">
    <property type="nucleotide sequence ID" value="NZ_FNBW01000005.1"/>
</dbReference>
<evidence type="ECO:0000313" key="2">
    <source>
        <dbReference type="EMBL" id="SDF61705.1"/>
    </source>
</evidence>
<evidence type="ECO:0000256" key="1">
    <source>
        <dbReference type="SAM" id="Phobius"/>
    </source>
</evidence>